<evidence type="ECO:0000256" key="8">
    <source>
        <dbReference type="ARBA" id="ARBA00064370"/>
    </source>
</evidence>
<evidence type="ECO:0000256" key="4">
    <source>
        <dbReference type="ARBA" id="ARBA00023242"/>
    </source>
</evidence>
<dbReference type="Gene3D" id="1.10.287.4070">
    <property type="match status" value="1"/>
</dbReference>
<evidence type="ECO:0000256" key="6">
    <source>
        <dbReference type="ARBA" id="ARBA00041388"/>
    </source>
</evidence>
<dbReference type="AlphaFoldDB" id="A0AAV6Z8A4"/>
<gene>
    <name evidence="11" type="ORF">GDO81_020518</name>
</gene>
<dbReference type="PANTHER" id="PTHR10894:SF0">
    <property type="entry name" value="NUCLEOLAR PROTEIN 56"/>
    <property type="match status" value="1"/>
</dbReference>
<evidence type="ECO:0000256" key="9">
    <source>
        <dbReference type="SAM" id="MobiDB-lite"/>
    </source>
</evidence>
<dbReference type="Pfam" id="PF01798">
    <property type="entry name" value="Nop"/>
    <property type="match status" value="1"/>
</dbReference>
<comment type="similarity">
    <text evidence="2">Belongs to the NOP5/NOP56 family.</text>
</comment>
<evidence type="ECO:0000256" key="2">
    <source>
        <dbReference type="ARBA" id="ARBA00009211"/>
    </source>
</evidence>
<evidence type="ECO:0000256" key="7">
    <source>
        <dbReference type="ARBA" id="ARBA00053627"/>
    </source>
</evidence>
<dbReference type="SUPFAM" id="SSF89124">
    <property type="entry name" value="Nop domain"/>
    <property type="match status" value="1"/>
</dbReference>
<dbReference type="GO" id="GO:0030515">
    <property type="term" value="F:snoRNA binding"/>
    <property type="evidence" value="ECO:0007669"/>
    <property type="project" value="InterPro"/>
</dbReference>
<organism evidence="11 12">
    <name type="scientific">Engystomops pustulosus</name>
    <name type="common">Tungara frog</name>
    <name type="synonym">Physalaemus pustulosus</name>
    <dbReference type="NCBI Taxonomy" id="76066"/>
    <lineage>
        <taxon>Eukaryota</taxon>
        <taxon>Metazoa</taxon>
        <taxon>Chordata</taxon>
        <taxon>Craniata</taxon>
        <taxon>Vertebrata</taxon>
        <taxon>Euteleostomi</taxon>
        <taxon>Amphibia</taxon>
        <taxon>Batrachia</taxon>
        <taxon>Anura</taxon>
        <taxon>Neobatrachia</taxon>
        <taxon>Hyloidea</taxon>
        <taxon>Leptodactylidae</taxon>
        <taxon>Leiuperinae</taxon>
        <taxon>Engystomops</taxon>
    </lineage>
</organism>
<protein>
    <recommendedName>
        <fullName evidence="5">Nucleolar protein 56</fullName>
    </recommendedName>
    <alternativeName>
        <fullName evidence="6">Nucleolar protein 5A</fullName>
    </alternativeName>
</protein>
<comment type="caution">
    <text evidence="11">The sequence shown here is derived from an EMBL/GenBank/DDBJ whole genome shotgun (WGS) entry which is preliminary data.</text>
</comment>
<feature type="domain" description="Nop" evidence="10">
    <location>
        <begin position="80"/>
        <end position="198"/>
    </location>
</feature>
<dbReference type="GO" id="GO:0042254">
    <property type="term" value="P:ribosome biogenesis"/>
    <property type="evidence" value="ECO:0007669"/>
    <property type="project" value="UniProtKB-KW"/>
</dbReference>
<dbReference type="InterPro" id="IPR045056">
    <property type="entry name" value="Nop56/Nop58"/>
</dbReference>
<dbReference type="Gene3D" id="1.10.246.90">
    <property type="entry name" value="Nop domain"/>
    <property type="match status" value="1"/>
</dbReference>
<dbReference type="InterPro" id="IPR042239">
    <property type="entry name" value="Nop_C"/>
</dbReference>
<comment type="function">
    <text evidence="7">Involved in the early to middle stages of 60S ribosomal subunit biogenesis. Required for the biogenesis of box C/D snoRNAs such U3, U8 and U14 snoRNAs. Part of the small subunit (SSU) processome, first precursor of the small eukaryotic ribosomal subunit. During the assembly of the SSU processome in the nucleolus, many ribosome biogenesis factors, an RNA chaperone and ribosomal proteins associate with the nascent pre-rRNA and work in concert to generate RNA folding, modifications, rearrangements and cleavage as well as targeted degradation of pre-ribosomal RNA by the RNA exosome. Core component of box C/D small nucleolar ribonucleoprotein (snoRNP) complexes that function in methylation of multiple sites on ribosomal RNAs (rRNAs) and messenger RNAs (mRNAs).</text>
</comment>
<accession>A0AAV6Z8A4</accession>
<evidence type="ECO:0000313" key="12">
    <source>
        <dbReference type="Proteomes" id="UP000824782"/>
    </source>
</evidence>
<name>A0AAV6Z8A4_ENGPU</name>
<keyword evidence="12" id="KW-1185">Reference proteome</keyword>
<dbReference type="GO" id="GO:0032040">
    <property type="term" value="C:small-subunit processome"/>
    <property type="evidence" value="ECO:0007669"/>
    <property type="project" value="InterPro"/>
</dbReference>
<dbReference type="EMBL" id="WNYA01001492">
    <property type="protein sequence ID" value="KAG8545674.1"/>
    <property type="molecule type" value="Genomic_DNA"/>
</dbReference>
<dbReference type="FunFam" id="1.10.246.90:FF:000001">
    <property type="entry name" value="Nucleolar protein 56"/>
    <property type="match status" value="1"/>
</dbReference>
<evidence type="ECO:0000313" key="11">
    <source>
        <dbReference type="EMBL" id="KAG8545674.1"/>
    </source>
</evidence>
<dbReference type="PROSITE" id="PS51358">
    <property type="entry name" value="NOP"/>
    <property type="match status" value="1"/>
</dbReference>
<evidence type="ECO:0000259" key="10">
    <source>
        <dbReference type="PROSITE" id="PS51358"/>
    </source>
</evidence>
<reference evidence="11" key="1">
    <citation type="thesis" date="2020" institute="ProQuest LLC" country="789 East Eisenhower Parkway, Ann Arbor, MI, USA">
        <title>Comparative Genomics and Chromosome Evolution.</title>
        <authorList>
            <person name="Mudd A.B."/>
        </authorList>
    </citation>
    <scope>NUCLEOTIDE SEQUENCE</scope>
    <source>
        <strain evidence="11">237g6f4</strain>
        <tissue evidence="11">Blood</tissue>
    </source>
</reference>
<evidence type="ECO:0000256" key="5">
    <source>
        <dbReference type="ARBA" id="ARBA00040742"/>
    </source>
</evidence>
<evidence type="ECO:0000256" key="1">
    <source>
        <dbReference type="ARBA" id="ARBA00004604"/>
    </source>
</evidence>
<comment type="subunit">
    <text evidence="8">Part of a large pre-ribosomal ribonucleoprotein (RNP) complex, that consists of at least 62 ribosomal proteins, 45 nonribosomal proteins and both pre-rRNA and mature rRNA species. Within this complex directly interacts with TCOF1 in an RNA-independent manner. Core component of box C/D small nucleolar ribonucleoprotein (snoRNP) particles; the core proteins SNU13, NOP56, NOP58 and FBL or FBLL1 assemble stepwise onto the snoRNA. Interacts with NOP1 and NOP58. Interacts with NUFIP1, RUVBL1 and RUVBL2; RUVBL1:RUVBL2 seem to bridge the association of NOP56 with NUFIP1. Part of the small subunit (SSU) processome, composed of more than 70 proteins and the RNA chaperone small nucleolar RNA (snoRNA) U3. Interacts with NOP2 and FBL.</text>
</comment>
<evidence type="ECO:0000256" key="3">
    <source>
        <dbReference type="ARBA" id="ARBA00022517"/>
    </source>
</evidence>
<sequence>MAKYIGNRKELSEDKLEAMEEIVMDSAKAQAVLDASRSSMGMDISPIDLINIESFSSRVISLSEYRKGLQDYLRSKMNQVAPSLSALIGEVVGARLISHAGSLTNLAKYPASTVQILGAEKALFRALKTRGNTPKYGLIFHSTFIGRAAAKNKGRISRYLANKCTIASRIDCFSEIPTPVFGDKLRAQVEERLAFYETGEAPRKNLEVMKEAQQEATEVVSEIKRKLEKKERKKKKREKRRLEALEATGEAAAPQEEETPSKKKKKRKSEGDVSENGVEEEPQEERTPAKKKKHSAPEETPTSAQKKKRKSKGLQEES</sequence>
<proteinExistence type="inferred from homology"/>
<dbReference type="GO" id="GO:0031428">
    <property type="term" value="C:box C/D methylation guide snoRNP complex"/>
    <property type="evidence" value="ECO:0007669"/>
    <property type="project" value="InterPro"/>
</dbReference>
<keyword evidence="3" id="KW-0690">Ribosome biogenesis</keyword>
<dbReference type="Proteomes" id="UP000824782">
    <property type="component" value="Unassembled WGS sequence"/>
</dbReference>
<keyword evidence="4" id="KW-0539">Nucleus</keyword>
<dbReference type="InterPro" id="IPR002687">
    <property type="entry name" value="Nop_dom"/>
</dbReference>
<feature type="region of interest" description="Disordered" evidence="9">
    <location>
        <begin position="227"/>
        <end position="318"/>
    </location>
</feature>
<dbReference type="PANTHER" id="PTHR10894">
    <property type="entry name" value="NUCLEOLAR PROTEIN 5 NUCLEOLAR PROTEIN NOP5 NOP58"/>
    <property type="match status" value="1"/>
</dbReference>
<comment type="subcellular location">
    <subcellularLocation>
        <location evidence="1">Nucleus</location>
        <location evidence="1">Nucleolus</location>
    </subcellularLocation>
</comment>
<dbReference type="InterPro" id="IPR036070">
    <property type="entry name" value="Nop_dom_sf"/>
</dbReference>